<evidence type="ECO:0008006" key="5">
    <source>
        <dbReference type="Google" id="ProtNLM"/>
    </source>
</evidence>
<feature type="site" description="Cleavage; by autolysis" evidence="3">
    <location>
        <begin position="178"/>
        <end position="179"/>
    </location>
</feature>
<organism evidence="4">
    <name type="scientific">Menopon gallinae</name>
    <name type="common">poultry shaft louse</name>
    <dbReference type="NCBI Taxonomy" id="328185"/>
    <lineage>
        <taxon>Eukaryota</taxon>
        <taxon>Metazoa</taxon>
        <taxon>Ecdysozoa</taxon>
        <taxon>Arthropoda</taxon>
        <taxon>Hexapoda</taxon>
        <taxon>Insecta</taxon>
        <taxon>Pterygota</taxon>
        <taxon>Neoptera</taxon>
        <taxon>Paraneoptera</taxon>
        <taxon>Psocodea</taxon>
        <taxon>Troctomorpha</taxon>
        <taxon>Phthiraptera</taxon>
        <taxon>Amblycera</taxon>
        <taxon>Menoponidae</taxon>
        <taxon>Menopon</taxon>
    </lineage>
</organism>
<dbReference type="SUPFAM" id="SSF56235">
    <property type="entry name" value="N-terminal nucleophile aminohydrolases (Ntn hydrolases)"/>
    <property type="match status" value="1"/>
</dbReference>
<evidence type="ECO:0000256" key="1">
    <source>
        <dbReference type="ARBA" id="ARBA00010872"/>
    </source>
</evidence>
<dbReference type="Pfam" id="PF01112">
    <property type="entry name" value="Asparaginase_2"/>
    <property type="match status" value="1"/>
</dbReference>
<gene>
    <name evidence="4" type="ORF">PYX00_004064</name>
</gene>
<protein>
    <recommendedName>
        <fullName evidence="5">Threonine aspartase 1</fullName>
    </recommendedName>
</protein>
<name>A0AAW2I4V8_9NEOP</name>
<dbReference type="InterPro" id="IPR000246">
    <property type="entry name" value="Peptidase_T2"/>
</dbReference>
<evidence type="ECO:0000256" key="3">
    <source>
        <dbReference type="PIRSR" id="PIRSR600246-3"/>
    </source>
</evidence>
<evidence type="ECO:0000313" key="4">
    <source>
        <dbReference type="EMBL" id="KAL0276505.1"/>
    </source>
</evidence>
<evidence type="ECO:0000256" key="2">
    <source>
        <dbReference type="PIRSR" id="PIRSR600246-1"/>
    </source>
</evidence>
<dbReference type="PANTHER" id="PTHR10188">
    <property type="entry name" value="L-ASPARAGINASE"/>
    <property type="match status" value="1"/>
</dbReference>
<dbReference type="Gene3D" id="3.60.20.30">
    <property type="entry name" value="(Glycosyl)asparaginase"/>
    <property type="match status" value="1"/>
</dbReference>
<proteinExistence type="inferred from homology"/>
<dbReference type="EMBL" id="JARGDH010000002">
    <property type="protein sequence ID" value="KAL0276505.1"/>
    <property type="molecule type" value="Genomic_DNA"/>
</dbReference>
<dbReference type="InterPro" id="IPR037464">
    <property type="entry name" value="Taspase1"/>
</dbReference>
<comment type="similarity">
    <text evidence="1">Belongs to the Ntn-hydrolase family.</text>
</comment>
<dbReference type="GO" id="GO:0005737">
    <property type="term" value="C:cytoplasm"/>
    <property type="evidence" value="ECO:0007669"/>
    <property type="project" value="TreeGrafter"/>
</dbReference>
<accession>A0AAW2I4V8</accession>
<dbReference type="GO" id="GO:0004298">
    <property type="term" value="F:threonine-type endopeptidase activity"/>
    <property type="evidence" value="ECO:0007669"/>
    <property type="project" value="InterPro"/>
</dbReference>
<dbReference type="InterPro" id="IPR029055">
    <property type="entry name" value="Ntn_hydrolases_N"/>
</dbReference>
<reference evidence="4" key="1">
    <citation type="journal article" date="2024" name="Gigascience">
        <title>Chromosome-level genome of the poultry shaft louse Menopon gallinae provides insight into the host-switching and adaptive evolution of parasitic lice.</title>
        <authorList>
            <person name="Xu Y."/>
            <person name="Ma L."/>
            <person name="Liu S."/>
            <person name="Liang Y."/>
            <person name="Liu Q."/>
            <person name="He Z."/>
            <person name="Tian L."/>
            <person name="Duan Y."/>
            <person name="Cai W."/>
            <person name="Li H."/>
            <person name="Song F."/>
        </authorList>
    </citation>
    <scope>NUCLEOTIDE SEQUENCE</scope>
    <source>
        <strain evidence="4">Cailab_2023a</strain>
    </source>
</reference>
<dbReference type="PANTHER" id="PTHR10188:SF8">
    <property type="entry name" value="THREONINE ASPARTASE 1"/>
    <property type="match status" value="1"/>
</dbReference>
<comment type="caution">
    <text evidence="4">The sequence shown here is derived from an EMBL/GenBank/DDBJ whole genome shotgun (WGS) entry which is preliminary data.</text>
</comment>
<feature type="active site" description="Nucleophile" evidence="2">
    <location>
        <position position="179"/>
    </location>
</feature>
<dbReference type="FunFam" id="3.60.20.30:FF:000006">
    <property type="entry name" value="Threonine aspartase"/>
    <property type="match status" value="1"/>
</dbReference>
<dbReference type="AlphaFoldDB" id="A0AAW2I4V8"/>
<sequence>MEGFIGVHIGAGNHSSKLHLEYKRLCRRACRDAVVQLNQGKSAMDVAEKVTVILEDSPLTNAGFGSTLTWEGGVECDASIMDGSTLRWGGVGAVPNVKNPIVLARALCEKQGTTLSLGRIPPCLLVGTGAKKWAKQAGIEVVPRKQLMSERSIRLYRKYKRKIEIIEDGMGRAMTPLDTVGVVCLDKFGNISAGCSSGGIALKHPGRVGQAGTYGSGVWAENGQDSSIAVCTSGCGEHLMRTMLSKEIANDVKASVCPTSALHDSIKSKFLGSPMLNGISERLGGAAVLRVGGNGLGEFMWAHTTNTMCVGYMSTADKKPVSRMSSLPNGKVPGQNIVIEGTTFRARRGDDDDHFSELT</sequence>
<dbReference type="CDD" id="cd04514">
    <property type="entry name" value="Taspase1_like"/>
    <property type="match status" value="1"/>
</dbReference>
<dbReference type="GO" id="GO:0051604">
    <property type="term" value="P:protein maturation"/>
    <property type="evidence" value="ECO:0007669"/>
    <property type="project" value="TreeGrafter"/>
</dbReference>